<dbReference type="EMBL" id="FQUY01000034">
    <property type="protein sequence ID" value="SHF55800.1"/>
    <property type="molecule type" value="Genomic_DNA"/>
</dbReference>
<name>A0A1M5CM69_9FIRM</name>
<accession>A0A1M5CM69</accession>
<dbReference type="Proteomes" id="UP000184148">
    <property type="component" value="Unassembled WGS sequence"/>
</dbReference>
<evidence type="ECO:0000313" key="2">
    <source>
        <dbReference type="Proteomes" id="UP000184148"/>
    </source>
</evidence>
<dbReference type="SUPFAM" id="SSF47413">
    <property type="entry name" value="lambda repressor-like DNA-binding domains"/>
    <property type="match status" value="1"/>
</dbReference>
<dbReference type="GO" id="GO:0003677">
    <property type="term" value="F:DNA binding"/>
    <property type="evidence" value="ECO:0007669"/>
    <property type="project" value="InterPro"/>
</dbReference>
<keyword evidence="2" id="KW-1185">Reference proteome</keyword>
<proteinExistence type="predicted"/>
<protein>
    <recommendedName>
        <fullName evidence="3">Helix-turn-helix</fullName>
    </recommendedName>
</protein>
<organism evidence="1 2">
    <name type="scientific">Desulforamulus putei DSM 12395</name>
    <dbReference type="NCBI Taxonomy" id="1121429"/>
    <lineage>
        <taxon>Bacteria</taxon>
        <taxon>Bacillati</taxon>
        <taxon>Bacillota</taxon>
        <taxon>Clostridia</taxon>
        <taxon>Eubacteriales</taxon>
        <taxon>Peptococcaceae</taxon>
        <taxon>Desulforamulus</taxon>
    </lineage>
</organism>
<dbReference type="OrthoDB" id="2651434at2"/>
<dbReference type="AlphaFoldDB" id="A0A1M5CM69"/>
<dbReference type="InterPro" id="IPR010982">
    <property type="entry name" value="Lambda_DNA-bd_dom_sf"/>
</dbReference>
<dbReference type="Gene3D" id="1.10.260.40">
    <property type="entry name" value="lambda repressor-like DNA-binding domains"/>
    <property type="match status" value="1"/>
</dbReference>
<dbReference type="STRING" id="1121429.SAMN02745133_02967"/>
<sequence>MISYANILRHAIKASGKTLQEISEECRKRGISISNSYLSRLQNGFKNPPREQINNVLAQVLGVDSEILNAAGAAQKIKKAYPNLKIKHKKRRVIC</sequence>
<evidence type="ECO:0000313" key="1">
    <source>
        <dbReference type="EMBL" id="SHF55800.1"/>
    </source>
</evidence>
<evidence type="ECO:0008006" key="3">
    <source>
        <dbReference type="Google" id="ProtNLM"/>
    </source>
</evidence>
<gene>
    <name evidence="1" type="ORF">SAMN02745133_02967</name>
</gene>
<reference evidence="2" key="1">
    <citation type="submission" date="2016-11" db="EMBL/GenBank/DDBJ databases">
        <authorList>
            <person name="Varghese N."/>
            <person name="Submissions S."/>
        </authorList>
    </citation>
    <scope>NUCLEOTIDE SEQUENCE [LARGE SCALE GENOMIC DNA]</scope>
    <source>
        <strain evidence="2">DSM 12395</strain>
    </source>
</reference>
<dbReference type="RefSeq" id="WP_073240135.1">
    <property type="nucleotide sequence ID" value="NZ_FQUY01000034.1"/>
</dbReference>